<evidence type="ECO:0000313" key="2">
    <source>
        <dbReference type="Proteomes" id="UP000783213"/>
    </source>
</evidence>
<organism evidence="1 2">
    <name type="scientific">Botrytis deweyae</name>
    <dbReference type="NCBI Taxonomy" id="2478750"/>
    <lineage>
        <taxon>Eukaryota</taxon>
        <taxon>Fungi</taxon>
        <taxon>Dikarya</taxon>
        <taxon>Ascomycota</taxon>
        <taxon>Pezizomycotina</taxon>
        <taxon>Leotiomycetes</taxon>
        <taxon>Helotiales</taxon>
        <taxon>Sclerotiniaceae</taxon>
        <taxon>Botrytis</taxon>
    </lineage>
</organism>
<proteinExistence type="predicted"/>
<dbReference type="GeneID" id="62233428"/>
<sequence length="134" mass="14791">MGARYNPIRSLNTHPCRSLPHIQPRSRIIQPRHLDSSPTITPQTRIYQWWAKKLKGEKFAFGKRIPIVLAVGGIIGVVADENIREKLLRRGKGGEGGDGDGGDVGGMPALVIGPRNKRWSDDIVFQLDNAVGFI</sequence>
<gene>
    <name evidence="1" type="ORF">EAE98_006654</name>
</gene>
<dbReference type="EMBL" id="RCSX01000014">
    <property type="protein sequence ID" value="KAF7926359.1"/>
    <property type="molecule type" value="Genomic_DNA"/>
</dbReference>
<reference evidence="1 2" key="1">
    <citation type="journal article" date="2020" name="Genome Biol. Evol.">
        <title>Comparative genomics of Sclerotiniaceae.</title>
        <authorList>
            <person name="Valero Jimenez C.A."/>
            <person name="Steentjes M."/>
            <person name="Scholten O.E."/>
            <person name="Van Kan J.A.L."/>
        </authorList>
    </citation>
    <scope>NUCLEOTIDE SEQUENCE [LARGE SCALE GENOMIC DNA]</scope>
    <source>
        <strain evidence="1 2">B1</strain>
    </source>
</reference>
<accession>A0ABQ7IJY9</accession>
<dbReference type="RefSeq" id="XP_038809522.1">
    <property type="nucleotide sequence ID" value="XM_038954277.1"/>
</dbReference>
<comment type="caution">
    <text evidence="1">The sequence shown here is derived from an EMBL/GenBank/DDBJ whole genome shotgun (WGS) entry which is preliminary data.</text>
</comment>
<name>A0ABQ7IJY9_9HELO</name>
<dbReference type="Proteomes" id="UP000783213">
    <property type="component" value="Unassembled WGS sequence"/>
</dbReference>
<keyword evidence="2" id="KW-1185">Reference proteome</keyword>
<protein>
    <submittedName>
        <fullName evidence="1">Uncharacterized protein</fullName>
    </submittedName>
</protein>
<evidence type="ECO:0000313" key="1">
    <source>
        <dbReference type="EMBL" id="KAF7926359.1"/>
    </source>
</evidence>